<organism evidence="8 9">
    <name type="scientific">Allorhizobium taibaishanense</name>
    <dbReference type="NCBI Taxonomy" id="887144"/>
    <lineage>
        <taxon>Bacteria</taxon>
        <taxon>Pseudomonadati</taxon>
        <taxon>Pseudomonadota</taxon>
        <taxon>Alphaproteobacteria</taxon>
        <taxon>Hyphomicrobiales</taxon>
        <taxon>Rhizobiaceae</taxon>
        <taxon>Rhizobium/Agrobacterium group</taxon>
        <taxon>Allorhizobium</taxon>
    </lineage>
</organism>
<dbReference type="PANTHER" id="PTHR43033:SF5">
    <property type="entry name" value="TRNA(ILE)-LYSIDINE SYNTHETASE"/>
    <property type="match status" value="1"/>
</dbReference>
<evidence type="ECO:0000256" key="5">
    <source>
        <dbReference type="ARBA" id="ARBA00048539"/>
    </source>
</evidence>
<evidence type="ECO:0000313" key="9">
    <source>
        <dbReference type="Proteomes" id="UP000544107"/>
    </source>
</evidence>
<dbReference type="Gene3D" id="3.40.50.620">
    <property type="entry name" value="HUPs"/>
    <property type="match status" value="1"/>
</dbReference>
<dbReference type="SUPFAM" id="SSF52402">
    <property type="entry name" value="Adenine nucleotide alpha hydrolases-like"/>
    <property type="match status" value="1"/>
</dbReference>
<keyword evidence="2 6" id="KW-0819">tRNA processing</keyword>
<evidence type="ECO:0000259" key="7">
    <source>
        <dbReference type="Pfam" id="PF01171"/>
    </source>
</evidence>
<reference evidence="8 9" key="1">
    <citation type="submission" date="2020-08" db="EMBL/GenBank/DDBJ databases">
        <title>Genomic Encyclopedia of Type Strains, Phase IV (KMG-IV): sequencing the most valuable type-strain genomes for metagenomic binning, comparative biology and taxonomic classification.</title>
        <authorList>
            <person name="Goeker M."/>
        </authorList>
    </citation>
    <scope>NUCLEOTIDE SEQUENCE [LARGE SCALE GENOMIC DNA]</scope>
    <source>
        <strain evidence="8 9">DSM 100021</strain>
    </source>
</reference>
<sequence>MTDPAAAIHTFLDRIAARRLETADNKPLRLLVAISGGSDSTGLLLLLHRTLASCSDTQISLQAATIDHALRPGSAEEAQGVADLCAHLGIAHMTRRWDGDKPATGLAARARAARYRLLAEIAEETGCTAILTGHTADDQAETIAMRAARARPDPETGSHQSAPGLSGMAQNVLYENRVWIYRPLLASRRQAIRDCLRAQGQDWIDDPSNDNPAYERARVRADLARRSSGDTLPQAGRIDRLELSRQAADLLSRHATMPVPGLFHLDTALFEAEGAALRHGLHALVATVGGQPHGPESAALERLLQLGRQPPGARLTLGRCLAHRHRSGVFLVREARALPHLLINPSETAIWDGRWRVTNTGKAIAEVCPAAPEQPLQTAETLPASLAVLALMSEPMKAPNLEVEPVIAPYQGFLPGFDLPLAQALADLFRARRFLSPCF</sequence>
<dbReference type="RefSeq" id="WP_162843873.1">
    <property type="nucleotide sequence ID" value="NZ_JACIED010000001.1"/>
</dbReference>
<evidence type="ECO:0000256" key="4">
    <source>
        <dbReference type="ARBA" id="ARBA00022840"/>
    </source>
</evidence>
<dbReference type="Pfam" id="PF01171">
    <property type="entry name" value="ATP_bind_3"/>
    <property type="match status" value="1"/>
</dbReference>
<accession>A0A7W6MT32</accession>
<dbReference type="Proteomes" id="UP000544107">
    <property type="component" value="Unassembled WGS sequence"/>
</dbReference>
<dbReference type="InterPro" id="IPR012795">
    <property type="entry name" value="tRNA_Ile_lys_synt_N"/>
</dbReference>
<comment type="subcellular location">
    <subcellularLocation>
        <location evidence="6">Cytoplasm</location>
    </subcellularLocation>
</comment>
<keyword evidence="3 6" id="KW-0547">Nucleotide-binding</keyword>
<evidence type="ECO:0000256" key="1">
    <source>
        <dbReference type="ARBA" id="ARBA00022598"/>
    </source>
</evidence>
<feature type="domain" description="tRNA(Ile)-lysidine/2-thiocytidine synthase N-terminal" evidence="7">
    <location>
        <begin position="30"/>
        <end position="221"/>
    </location>
</feature>
<keyword evidence="4 6" id="KW-0067">ATP-binding</keyword>
<dbReference type="EMBL" id="JACIED010000001">
    <property type="protein sequence ID" value="MBB4006648.1"/>
    <property type="molecule type" value="Genomic_DNA"/>
</dbReference>
<dbReference type="GO" id="GO:0005524">
    <property type="term" value="F:ATP binding"/>
    <property type="evidence" value="ECO:0007669"/>
    <property type="project" value="UniProtKB-UniRule"/>
</dbReference>
<comment type="caution">
    <text evidence="8">The sequence shown here is derived from an EMBL/GenBank/DDBJ whole genome shotgun (WGS) entry which is preliminary data.</text>
</comment>
<evidence type="ECO:0000313" key="8">
    <source>
        <dbReference type="EMBL" id="MBB4006648.1"/>
    </source>
</evidence>
<comment type="function">
    <text evidence="6">Ligates lysine onto the cytidine present at position 34 of the AUA codon-specific tRNA(Ile) that contains the anticodon CAU, in an ATP-dependent manner. Cytidine is converted to lysidine, thus changing the amino acid specificity of the tRNA from methionine to isoleucine.</text>
</comment>
<name>A0A7W6MT32_9HYPH</name>
<keyword evidence="6" id="KW-0963">Cytoplasm</keyword>
<dbReference type="GO" id="GO:0006400">
    <property type="term" value="P:tRNA modification"/>
    <property type="evidence" value="ECO:0007669"/>
    <property type="project" value="UniProtKB-UniRule"/>
</dbReference>
<dbReference type="EC" id="6.3.4.19" evidence="6"/>
<evidence type="ECO:0000256" key="6">
    <source>
        <dbReference type="HAMAP-Rule" id="MF_01161"/>
    </source>
</evidence>
<dbReference type="InterPro" id="IPR014729">
    <property type="entry name" value="Rossmann-like_a/b/a_fold"/>
</dbReference>
<keyword evidence="1 6" id="KW-0436">Ligase</keyword>
<evidence type="ECO:0000256" key="3">
    <source>
        <dbReference type="ARBA" id="ARBA00022741"/>
    </source>
</evidence>
<gene>
    <name evidence="6" type="primary">tilS</name>
    <name evidence="8" type="ORF">GGQ71_000884</name>
</gene>
<dbReference type="GO" id="GO:0032267">
    <property type="term" value="F:tRNA(Ile)-lysidine synthase activity"/>
    <property type="evidence" value="ECO:0007669"/>
    <property type="project" value="UniProtKB-EC"/>
</dbReference>
<protein>
    <recommendedName>
        <fullName evidence="6">tRNA(Ile)-lysidine synthase</fullName>
        <ecNumber evidence="6">6.3.4.19</ecNumber>
    </recommendedName>
    <alternativeName>
        <fullName evidence="6">tRNA(Ile)-2-lysyl-cytidine synthase</fullName>
    </alternativeName>
    <alternativeName>
        <fullName evidence="6">tRNA(Ile)-lysidine synthetase</fullName>
    </alternativeName>
</protein>
<dbReference type="NCBIfam" id="TIGR02432">
    <property type="entry name" value="lysidine_TilS_N"/>
    <property type="match status" value="1"/>
</dbReference>
<dbReference type="AlphaFoldDB" id="A0A7W6MT32"/>
<dbReference type="PANTHER" id="PTHR43033">
    <property type="entry name" value="TRNA(ILE)-LYSIDINE SYNTHASE-RELATED"/>
    <property type="match status" value="1"/>
</dbReference>
<dbReference type="CDD" id="cd01992">
    <property type="entry name" value="TilS_N"/>
    <property type="match status" value="1"/>
</dbReference>
<proteinExistence type="inferred from homology"/>
<dbReference type="HAMAP" id="MF_01161">
    <property type="entry name" value="tRNA_Ile_lys_synt"/>
    <property type="match status" value="1"/>
</dbReference>
<comment type="domain">
    <text evidence="6">The N-terminal region contains the highly conserved SGGXDS motif, predicted to be a P-loop motif involved in ATP binding.</text>
</comment>
<feature type="binding site" evidence="6">
    <location>
        <begin position="35"/>
        <end position="40"/>
    </location>
    <ligand>
        <name>ATP</name>
        <dbReference type="ChEBI" id="CHEBI:30616"/>
    </ligand>
</feature>
<dbReference type="InterPro" id="IPR012094">
    <property type="entry name" value="tRNA_Ile_lys_synt"/>
</dbReference>
<comment type="similarity">
    <text evidence="6">Belongs to the tRNA(Ile)-lysidine synthase family.</text>
</comment>
<dbReference type="GO" id="GO:0005737">
    <property type="term" value="C:cytoplasm"/>
    <property type="evidence" value="ECO:0007669"/>
    <property type="project" value="UniProtKB-SubCell"/>
</dbReference>
<evidence type="ECO:0000256" key="2">
    <source>
        <dbReference type="ARBA" id="ARBA00022694"/>
    </source>
</evidence>
<dbReference type="InterPro" id="IPR011063">
    <property type="entry name" value="TilS/TtcA_N"/>
</dbReference>
<comment type="catalytic activity">
    <reaction evidence="5 6">
        <text>cytidine(34) in tRNA(Ile2) + L-lysine + ATP = lysidine(34) in tRNA(Ile2) + AMP + diphosphate + H(+)</text>
        <dbReference type="Rhea" id="RHEA:43744"/>
        <dbReference type="Rhea" id="RHEA-COMP:10625"/>
        <dbReference type="Rhea" id="RHEA-COMP:10670"/>
        <dbReference type="ChEBI" id="CHEBI:15378"/>
        <dbReference type="ChEBI" id="CHEBI:30616"/>
        <dbReference type="ChEBI" id="CHEBI:32551"/>
        <dbReference type="ChEBI" id="CHEBI:33019"/>
        <dbReference type="ChEBI" id="CHEBI:82748"/>
        <dbReference type="ChEBI" id="CHEBI:83665"/>
        <dbReference type="ChEBI" id="CHEBI:456215"/>
        <dbReference type="EC" id="6.3.4.19"/>
    </reaction>
</comment>